<evidence type="ECO:0000313" key="1">
    <source>
        <dbReference type="EMBL" id="MXO90344.1"/>
    </source>
</evidence>
<dbReference type="EMBL" id="WTYX01000001">
    <property type="protein sequence ID" value="MXO90344.1"/>
    <property type="molecule type" value="Genomic_DNA"/>
</dbReference>
<reference evidence="1 2" key="1">
    <citation type="submission" date="2019-12" db="EMBL/GenBank/DDBJ databases">
        <title>Genomic-based taxomic classification of the family Erythrobacteraceae.</title>
        <authorList>
            <person name="Xu L."/>
        </authorList>
    </citation>
    <scope>NUCLEOTIDE SEQUENCE [LARGE SCALE GENOMIC DNA]</scope>
    <source>
        <strain evidence="1 2">KCTC 52763</strain>
    </source>
</reference>
<protein>
    <submittedName>
        <fullName evidence="1">Uncharacterized protein</fullName>
    </submittedName>
</protein>
<dbReference type="RefSeq" id="WP_160603815.1">
    <property type="nucleotide sequence ID" value="NZ_WTYX01000001.1"/>
</dbReference>
<keyword evidence="2" id="KW-1185">Reference proteome</keyword>
<name>A0A844ZS74_9SPHN</name>
<dbReference type="Proteomes" id="UP000442714">
    <property type="component" value="Unassembled WGS sequence"/>
</dbReference>
<sequence length="160" mass="17268">MSLLAILAALATTSGHSTTYDCQAEKQLVLMSDKGEWNYSASDVDKDSRDTFRWTFVATRAANGAITVSHDPGILDAVGVGGDYPAMSLAPGQFAFSTNKSENCLFTELGCGALVEISDIDKRKASFSLTPMGSVIMEDERREILQLIMLGTCKKSESKQ</sequence>
<accession>A0A844ZS74</accession>
<comment type="caution">
    <text evidence="1">The sequence shown here is derived from an EMBL/GenBank/DDBJ whole genome shotgun (WGS) entry which is preliminary data.</text>
</comment>
<proteinExistence type="predicted"/>
<gene>
    <name evidence="1" type="ORF">GRI41_05895</name>
</gene>
<dbReference type="AlphaFoldDB" id="A0A844ZS74"/>
<evidence type="ECO:0000313" key="2">
    <source>
        <dbReference type="Proteomes" id="UP000442714"/>
    </source>
</evidence>
<organism evidence="1 2">
    <name type="scientific">Pontixanthobacter aquaemixtae</name>
    <dbReference type="NCBI Taxonomy" id="1958940"/>
    <lineage>
        <taxon>Bacteria</taxon>
        <taxon>Pseudomonadati</taxon>
        <taxon>Pseudomonadota</taxon>
        <taxon>Alphaproteobacteria</taxon>
        <taxon>Sphingomonadales</taxon>
        <taxon>Erythrobacteraceae</taxon>
        <taxon>Pontixanthobacter</taxon>
    </lineage>
</organism>